<dbReference type="Proteomes" id="UP000306753">
    <property type="component" value="Unassembled WGS sequence"/>
</dbReference>
<dbReference type="AlphaFoldDB" id="A0A5R9QF03"/>
<dbReference type="OrthoDB" id="7871279at2"/>
<evidence type="ECO:0000313" key="2">
    <source>
        <dbReference type="EMBL" id="TLX63488.1"/>
    </source>
</evidence>
<dbReference type="InterPro" id="IPR018691">
    <property type="entry name" value="DUF2188"/>
</dbReference>
<dbReference type="EMBL" id="QLAG01000011">
    <property type="protein sequence ID" value="TLX63488.1"/>
    <property type="molecule type" value="Genomic_DNA"/>
</dbReference>
<feature type="compositionally biased region" description="Basic and acidic residues" evidence="1">
    <location>
        <begin position="52"/>
        <end position="63"/>
    </location>
</feature>
<sequence>MQNYHVKQVGAGWALLEEGGTRAVLEAPTKEELVRQVPGYMAGKEGSVKIHRADGTFEEERTYPRAADPARSPG</sequence>
<protein>
    <submittedName>
        <fullName evidence="2">DUF2188 domain-containing protein</fullName>
    </submittedName>
</protein>
<keyword evidence="3" id="KW-1185">Reference proteome</keyword>
<proteinExistence type="predicted"/>
<name>A0A5R9QF03_9GAMM</name>
<evidence type="ECO:0000256" key="1">
    <source>
        <dbReference type="SAM" id="MobiDB-lite"/>
    </source>
</evidence>
<dbReference type="RefSeq" id="WP_138409134.1">
    <property type="nucleotide sequence ID" value="NZ_QLAE01000023.1"/>
</dbReference>
<feature type="region of interest" description="Disordered" evidence="1">
    <location>
        <begin position="52"/>
        <end position="74"/>
    </location>
</feature>
<reference evidence="2 3" key="1">
    <citation type="journal article" date="2017" name="Eur. J. Clin. Microbiol. Infect. Dis.">
        <title>Uncommonly isolated clinical Pseudomonas: identification and phylogenetic assignation.</title>
        <authorList>
            <person name="Mulet M."/>
            <person name="Gomila M."/>
            <person name="Ramirez A."/>
            <person name="Cardew S."/>
            <person name="Moore E.R."/>
            <person name="Lalucat J."/>
            <person name="Garcia-Valdes E."/>
        </authorList>
    </citation>
    <scope>NUCLEOTIDE SEQUENCE [LARGE SCALE GENOMIC DNA]</scope>
    <source>
        <strain evidence="2 3">SD129</strain>
    </source>
</reference>
<dbReference type="Pfam" id="PF09954">
    <property type="entry name" value="DUF2188"/>
    <property type="match status" value="1"/>
</dbReference>
<evidence type="ECO:0000313" key="3">
    <source>
        <dbReference type="Proteomes" id="UP000306753"/>
    </source>
</evidence>
<gene>
    <name evidence="2" type="ORF">DN820_10350</name>
</gene>
<accession>A0A5R9QF03</accession>
<organism evidence="2 3">
    <name type="scientific">Stutzerimonas nosocomialis</name>
    <dbReference type="NCBI Taxonomy" id="1056496"/>
    <lineage>
        <taxon>Bacteria</taxon>
        <taxon>Pseudomonadati</taxon>
        <taxon>Pseudomonadota</taxon>
        <taxon>Gammaproteobacteria</taxon>
        <taxon>Pseudomonadales</taxon>
        <taxon>Pseudomonadaceae</taxon>
        <taxon>Stutzerimonas</taxon>
    </lineage>
</organism>
<comment type="caution">
    <text evidence="2">The sequence shown here is derived from an EMBL/GenBank/DDBJ whole genome shotgun (WGS) entry which is preliminary data.</text>
</comment>